<evidence type="ECO:0000256" key="3">
    <source>
        <dbReference type="ARBA" id="ARBA00022452"/>
    </source>
</evidence>
<evidence type="ECO:0000256" key="2">
    <source>
        <dbReference type="ARBA" id="ARBA00022448"/>
    </source>
</evidence>
<feature type="domain" description="TonB-dependent receptor-like beta-barrel" evidence="12">
    <location>
        <begin position="200"/>
        <end position="586"/>
    </location>
</feature>
<dbReference type="EMBL" id="NKXO01000020">
    <property type="protein sequence ID" value="PKQ69282.1"/>
    <property type="molecule type" value="Genomic_DNA"/>
</dbReference>
<evidence type="ECO:0000313" key="14">
    <source>
        <dbReference type="EMBL" id="PKQ69282.1"/>
    </source>
</evidence>
<keyword evidence="5 11" id="KW-0732">Signal</keyword>
<dbReference type="InterPro" id="IPR036942">
    <property type="entry name" value="Beta-barrel_TonB_sf"/>
</dbReference>
<evidence type="ECO:0000259" key="12">
    <source>
        <dbReference type="Pfam" id="PF00593"/>
    </source>
</evidence>
<dbReference type="PANTHER" id="PTHR30069">
    <property type="entry name" value="TONB-DEPENDENT OUTER MEMBRANE RECEPTOR"/>
    <property type="match status" value="1"/>
</dbReference>
<keyword evidence="9" id="KW-0998">Cell outer membrane</keyword>
<dbReference type="GO" id="GO:0009279">
    <property type="term" value="C:cell outer membrane"/>
    <property type="evidence" value="ECO:0007669"/>
    <property type="project" value="UniProtKB-SubCell"/>
</dbReference>
<reference evidence="14 15" key="1">
    <citation type="submission" date="2017-06" db="EMBL/GenBank/DDBJ databases">
        <title>Raineya orbicola gen. nov., sp. nov. a slightly thermophilic bacterium of the phylum Bacteroidetes and the description of Raineyaceae fam. nov.</title>
        <authorList>
            <person name="Albuquerque L."/>
            <person name="Polonia A.R.M."/>
            <person name="Barroso C."/>
            <person name="Froufe H.J.C."/>
            <person name="Lage O."/>
            <person name="Lobo-Da-Cunha A."/>
            <person name="Egas C."/>
            <person name="Da Costa M.S."/>
        </authorList>
    </citation>
    <scope>NUCLEOTIDE SEQUENCE [LARGE SCALE GENOMIC DNA]</scope>
    <source>
        <strain evidence="14 15">SPSPC-11</strain>
    </source>
</reference>
<evidence type="ECO:0000256" key="1">
    <source>
        <dbReference type="ARBA" id="ARBA00004571"/>
    </source>
</evidence>
<dbReference type="OrthoDB" id="9762903at2"/>
<accession>A0A2N3IG24</accession>
<gene>
    <name evidence="14" type="ORF">Rain11_1435</name>
</gene>
<sequence length="613" mass="71318">MRFVFCSLSLFFWQVIFAQDTIAPIEVKGYPYKRYAVGAKSWQADSLLLAQNASSLASEWLLRYSGVYLKEYGNAMLGTTAFRGTSAGHTAVLWNGININSATLGESDLATLPVFANSNMALQMGSASSLFGSEAIGGTILLSNLSKNTENQLLIRQEIGSFGRNFSGINLTQTGSHWQMQSNFYRFSLQNNYKIPSLLGEVENNTPVNCFGTNQDFYLQATNNQKLTFHNWLHSNFRRLSNGAVLLEKNWRLAGTWQKNLSKNWLMENKIAYINDFMLYNRQDTTQTKRWVGITQVQKEFEKFSVQAGWQIQYFLMNVDAYGETKTEWRNDAFLLTRLQILPAWVVALNARQVWVSGYNTPFTPALGSEWYFLRKNSYTLLWKIQVSRGYRLPTLNSRYWQPGGNPNIAPEHSWNYETGLVFERKTIKSRFYTEITTYQMRVKDWILWQPTDQGFWSPQNLQNVRSQGVELSTSLAHNINASWKVQIWFNYTYNSAQIEQIRNDLSNRFKGKILPYAPQNRWSATFHLNYKSQNLLFSTHLTDKRFTDLENVQFVKPFWVSDLQWSKNWQQGKNQWHIALQINNLLNRSYENILNQFMPKRNYQVSMNLILK</sequence>
<keyword evidence="4" id="KW-0812">Transmembrane</keyword>
<dbReference type="Pfam" id="PF00593">
    <property type="entry name" value="TonB_dep_Rec_b-barrel"/>
    <property type="match status" value="1"/>
</dbReference>
<feature type="domain" description="TonB-dependent receptor plug" evidence="13">
    <location>
        <begin position="54"/>
        <end position="139"/>
    </location>
</feature>
<keyword evidence="15" id="KW-1185">Reference proteome</keyword>
<dbReference type="GO" id="GO:0044718">
    <property type="term" value="P:siderophore transmembrane transport"/>
    <property type="evidence" value="ECO:0007669"/>
    <property type="project" value="TreeGrafter"/>
</dbReference>
<evidence type="ECO:0000256" key="7">
    <source>
        <dbReference type="ARBA" id="ARBA00023136"/>
    </source>
</evidence>
<dbReference type="RefSeq" id="WP_101358706.1">
    <property type="nucleotide sequence ID" value="NZ_NKXO01000020.1"/>
</dbReference>
<feature type="signal peptide" evidence="11">
    <location>
        <begin position="1"/>
        <end position="18"/>
    </location>
</feature>
<dbReference type="GO" id="GO:0015344">
    <property type="term" value="F:siderophore uptake transmembrane transporter activity"/>
    <property type="evidence" value="ECO:0007669"/>
    <property type="project" value="TreeGrafter"/>
</dbReference>
<evidence type="ECO:0000256" key="9">
    <source>
        <dbReference type="ARBA" id="ARBA00023237"/>
    </source>
</evidence>
<keyword evidence="8 14" id="KW-0675">Receptor</keyword>
<evidence type="ECO:0000256" key="5">
    <source>
        <dbReference type="ARBA" id="ARBA00022729"/>
    </source>
</evidence>
<proteinExistence type="inferred from homology"/>
<dbReference type="InterPro" id="IPR012910">
    <property type="entry name" value="Plug_dom"/>
</dbReference>
<dbReference type="Pfam" id="PF07715">
    <property type="entry name" value="Plug"/>
    <property type="match status" value="1"/>
</dbReference>
<dbReference type="InterPro" id="IPR039426">
    <property type="entry name" value="TonB-dep_rcpt-like"/>
</dbReference>
<protein>
    <submittedName>
        <fullName evidence="14">TonB dependent receptor</fullName>
    </submittedName>
</protein>
<evidence type="ECO:0000256" key="10">
    <source>
        <dbReference type="RuleBase" id="RU003357"/>
    </source>
</evidence>
<evidence type="ECO:0000256" key="4">
    <source>
        <dbReference type="ARBA" id="ARBA00022692"/>
    </source>
</evidence>
<dbReference type="PANTHER" id="PTHR30069:SF29">
    <property type="entry name" value="HEMOGLOBIN AND HEMOGLOBIN-HAPTOGLOBIN-BINDING PROTEIN 1-RELATED"/>
    <property type="match status" value="1"/>
</dbReference>
<organism evidence="14 15">
    <name type="scientific">Raineya orbicola</name>
    <dbReference type="NCBI Taxonomy" id="2016530"/>
    <lineage>
        <taxon>Bacteria</taxon>
        <taxon>Pseudomonadati</taxon>
        <taxon>Bacteroidota</taxon>
        <taxon>Cytophagia</taxon>
        <taxon>Cytophagales</taxon>
        <taxon>Raineyaceae</taxon>
        <taxon>Raineya</taxon>
    </lineage>
</organism>
<comment type="similarity">
    <text evidence="10">Belongs to the TonB-dependent receptor family.</text>
</comment>
<keyword evidence="2" id="KW-0813">Transport</keyword>
<comment type="caution">
    <text evidence="14">The sequence shown here is derived from an EMBL/GenBank/DDBJ whole genome shotgun (WGS) entry which is preliminary data.</text>
</comment>
<dbReference type="AlphaFoldDB" id="A0A2N3IG24"/>
<evidence type="ECO:0000256" key="6">
    <source>
        <dbReference type="ARBA" id="ARBA00023077"/>
    </source>
</evidence>
<evidence type="ECO:0000256" key="8">
    <source>
        <dbReference type="ARBA" id="ARBA00023170"/>
    </source>
</evidence>
<dbReference type="Gene3D" id="2.170.130.10">
    <property type="entry name" value="TonB-dependent receptor, plug domain"/>
    <property type="match status" value="1"/>
</dbReference>
<keyword evidence="3" id="KW-1134">Transmembrane beta strand</keyword>
<evidence type="ECO:0000259" key="13">
    <source>
        <dbReference type="Pfam" id="PF07715"/>
    </source>
</evidence>
<dbReference type="Proteomes" id="UP000233387">
    <property type="component" value="Unassembled WGS sequence"/>
</dbReference>
<keyword evidence="6 10" id="KW-0798">TonB box</keyword>
<dbReference type="Gene3D" id="2.40.170.20">
    <property type="entry name" value="TonB-dependent receptor, beta-barrel domain"/>
    <property type="match status" value="1"/>
</dbReference>
<dbReference type="SUPFAM" id="SSF56935">
    <property type="entry name" value="Porins"/>
    <property type="match status" value="1"/>
</dbReference>
<keyword evidence="7 10" id="KW-0472">Membrane</keyword>
<evidence type="ECO:0000256" key="11">
    <source>
        <dbReference type="SAM" id="SignalP"/>
    </source>
</evidence>
<dbReference type="InterPro" id="IPR000531">
    <property type="entry name" value="Beta-barrel_TonB"/>
</dbReference>
<name>A0A2N3IG24_9BACT</name>
<dbReference type="InterPro" id="IPR037066">
    <property type="entry name" value="Plug_dom_sf"/>
</dbReference>
<feature type="chain" id="PRO_5014684666" evidence="11">
    <location>
        <begin position="19"/>
        <end position="613"/>
    </location>
</feature>
<comment type="subcellular location">
    <subcellularLocation>
        <location evidence="1">Cell outer membrane</location>
        <topology evidence="1">Multi-pass membrane protein</topology>
    </subcellularLocation>
</comment>
<evidence type="ECO:0000313" key="15">
    <source>
        <dbReference type="Proteomes" id="UP000233387"/>
    </source>
</evidence>